<accession>A0A5B8MWV0</accession>
<evidence type="ECO:0000256" key="9">
    <source>
        <dbReference type="ARBA" id="ARBA00023239"/>
    </source>
</evidence>
<evidence type="ECO:0000256" key="6">
    <source>
        <dbReference type="ARBA" id="ARBA00023004"/>
    </source>
</evidence>
<dbReference type="EC" id="4.4.1.17" evidence="10"/>
<comment type="similarity">
    <text evidence="2 10">Belongs to the cytochrome c-type heme lyase family.</text>
</comment>
<dbReference type="GO" id="GO:0046872">
    <property type="term" value="F:metal ion binding"/>
    <property type="evidence" value="ECO:0007669"/>
    <property type="project" value="UniProtKB-KW"/>
</dbReference>
<dbReference type="PANTHER" id="PTHR12743:SF8">
    <property type="entry name" value="PROTEIN HRI1"/>
    <property type="match status" value="1"/>
</dbReference>
<dbReference type="AlphaFoldDB" id="A0A5B8MWV0"/>
<evidence type="ECO:0000256" key="2">
    <source>
        <dbReference type="ARBA" id="ARBA00007255"/>
    </source>
</evidence>
<organism evidence="12 13">
    <name type="scientific">Chloropicon primus</name>
    <dbReference type="NCBI Taxonomy" id="1764295"/>
    <lineage>
        <taxon>Eukaryota</taxon>
        <taxon>Viridiplantae</taxon>
        <taxon>Chlorophyta</taxon>
        <taxon>Chloropicophyceae</taxon>
        <taxon>Chloropicales</taxon>
        <taxon>Chloropicaceae</taxon>
        <taxon>Chloropicon</taxon>
    </lineage>
</organism>
<comment type="catalytic activity">
    <reaction evidence="10">
        <text>holo-[cytochrome c] = apo-[cytochrome c] + heme b</text>
        <dbReference type="Rhea" id="RHEA:22648"/>
        <dbReference type="Rhea" id="RHEA-COMP:10725"/>
        <dbReference type="Rhea" id="RHEA-COMP:10726"/>
        <dbReference type="ChEBI" id="CHEBI:29950"/>
        <dbReference type="ChEBI" id="CHEBI:60344"/>
        <dbReference type="ChEBI" id="CHEBI:83739"/>
        <dbReference type="EC" id="4.4.1.17"/>
    </reaction>
</comment>
<keyword evidence="5 10" id="KW-0999">Mitochondrion inner membrane</keyword>
<feature type="compositionally biased region" description="Polar residues" evidence="11">
    <location>
        <begin position="49"/>
        <end position="59"/>
    </location>
</feature>
<dbReference type="InterPro" id="IPR000511">
    <property type="entry name" value="Holocyt_c/c1_synthase"/>
</dbReference>
<dbReference type="GO" id="GO:0004408">
    <property type="term" value="F:holocytochrome-c synthase activity"/>
    <property type="evidence" value="ECO:0007669"/>
    <property type="project" value="UniProtKB-EC"/>
</dbReference>
<evidence type="ECO:0000256" key="4">
    <source>
        <dbReference type="ARBA" id="ARBA00022723"/>
    </source>
</evidence>
<dbReference type="EMBL" id="CP031047">
    <property type="protein sequence ID" value="QDZ24646.1"/>
    <property type="molecule type" value="Genomic_DNA"/>
</dbReference>
<evidence type="ECO:0000256" key="7">
    <source>
        <dbReference type="ARBA" id="ARBA00023128"/>
    </source>
</evidence>
<evidence type="ECO:0000256" key="8">
    <source>
        <dbReference type="ARBA" id="ARBA00023136"/>
    </source>
</evidence>
<reference evidence="12 13" key="1">
    <citation type="submission" date="2018-07" db="EMBL/GenBank/DDBJ databases">
        <title>The complete nuclear genome of the prasinophyte Chloropicon primus (CCMP1205).</title>
        <authorList>
            <person name="Pombert J.-F."/>
            <person name="Otis C."/>
            <person name="Turmel M."/>
            <person name="Lemieux C."/>
        </authorList>
    </citation>
    <scope>NUCLEOTIDE SEQUENCE [LARGE SCALE GENOMIC DNA]</scope>
    <source>
        <strain evidence="12 13">CCMP1205</strain>
    </source>
</reference>
<keyword evidence="8 10" id="KW-0472">Membrane</keyword>
<evidence type="ECO:0000256" key="1">
    <source>
        <dbReference type="ARBA" id="ARBA00004273"/>
    </source>
</evidence>
<dbReference type="Pfam" id="PF01265">
    <property type="entry name" value="Cyto_heme_lyase"/>
    <property type="match status" value="1"/>
</dbReference>
<evidence type="ECO:0000256" key="10">
    <source>
        <dbReference type="RuleBase" id="RU363130"/>
    </source>
</evidence>
<comment type="subcellular location">
    <subcellularLocation>
        <location evidence="1 10">Mitochondrion inner membrane</location>
    </subcellularLocation>
</comment>
<feature type="region of interest" description="Disordered" evidence="11">
    <location>
        <begin position="1"/>
        <end position="59"/>
    </location>
</feature>
<keyword evidence="4 10" id="KW-0479">Metal-binding</keyword>
<keyword evidence="7 10" id="KW-0496">Mitochondrion</keyword>
<dbReference type="Proteomes" id="UP000316726">
    <property type="component" value="Chromosome 14"/>
</dbReference>
<dbReference type="GO" id="GO:0005743">
    <property type="term" value="C:mitochondrial inner membrane"/>
    <property type="evidence" value="ECO:0007669"/>
    <property type="project" value="UniProtKB-SubCell"/>
</dbReference>
<evidence type="ECO:0000256" key="11">
    <source>
        <dbReference type="SAM" id="MobiDB-lite"/>
    </source>
</evidence>
<gene>
    <name evidence="12" type="ORF">A3770_14p71640</name>
</gene>
<keyword evidence="13" id="KW-1185">Reference proteome</keyword>
<keyword evidence="6 10" id="KW-0408">Iron</keyword>
<comment type="function">
    <text evidence="10">Lyase that catalyzes the covalent linking of the heme group to the cytochrome C apoprotein to produce the mature functional cytochrome.</text>
</comment>
<dbReference type="PROSITE" id="PS00822">
    <property type="entry name" value="CYTO_HEME_LYASE_2"/>
    <property type="match status" value="1"/>
</dbReference>
<dbReference type="PANTHER" id="PTHR12743">
    <property type="entry name" value="CYTOCHROME C1 HEME LYASE"/>
    <property type="match status" value="1"/>
</dbReference>
<sequence>MGQTQGKDASSSVTAAGAGAGSGKPPPPCGYGEGGGSNESAPCPVDLGPSTSGSSPVYNVYNQRIDQQVASSEASKEEAKFRSIWNLGWGGRGTGTIDSKNNMPLEANQQPSVGQRKALSISREKSSIPKGGTQSTWQYPSPQMFFNALNRKGKADGVDEEDMENVVFFHNGMNERTWELVKRWESLHSKEYEGNKPKLARFLGRPHDLSPMARMRSVFYGETPFDRHDWYVDRNGEEVRYVIDFYFDEEKAGTMEAFEVHARPALDSMTAGLDRLKMNIYETCAKYGLPCPISGHPPPPPQH</sequence>
<keyword evidence="9 10" id="KW-0456">Lyase</keyword>
<protein>
    <recommendedName>
        <fullName evidence="10">Holocytochrome c-type synthase</fullName>
        <ecNumber evidence="10">4.4.1.17</ecNumber>
    </recommendedName>
</protein>
<evidence type="ECO:0000313" key="13">
    <source>
        <dbReference type="Proteomes" id="UP000316726"/>
    </source>
</evidence>
<evidence type="ECO:0000313" key="12">
    <source>
        <dbReference type="EMBL" id="QDZ24646.1"/>
    </source>
</evidence>
<dbReference type="OrthoDB" id="4243at2759"/>
<proteinExistence type="inferred from homology"/>
<evidence type="ECO:0000256" key="5">
    <source>
        <dbReference type="ARBA" id="ARBA00022792"/>
    </source>
</evidence>
<name>A0A5B8MWV0_9CHLO</name>
<keyword evidence="3 10" id="KW-0349">Heme</keyword>
<dbReference type="STRING" id="1764295.A0A5B8MWV0"/>
<evidence type="ECO:0000256" key="3">
    <source>
        <dbReference type="ARBA" id="ARBA00022617"/>
    </source>
</evidence>